<comment type="subcellular location">
    <subcellularLocation>
        <location evidence="7">Cell inner membrane</location>
        <topology evidence="7">Multi-pass membrane protein</topology>
    </subcellularLocation>
    <subcellularLocation>
        <location evidence="1">Cell membrane</location>
        <topology evidence="1">Multi-pass membrane protein</topology>
    </subcellularLocation>
</comment>
<evidence type="ECO:0000256" key="1">
    <source>
        <dbReference type="ARBA" id="ARBA00004651"/>
    </source>
</evidence>
<evidence type="ECO:0000259" key="8">
    <source>
        <dbReference type="PROSITE" id="PS50042"/>
    </source>
</evidence>
<dbReference type="Pfam" id="PF00924">
    <property type="entry name" value="MS_channel_2nd"/>
    <property type="match status" value="1"/>
</dbReference>
<reference evidence="9 10" key="1">
    <citation type="submission" date="2020-08" db="EMBL/GenBank/DDBJ databases">
        <title>Functional genomics of gut bacteria from endangered species of beetles.</title>
        <authorList>
            <person name="Carlos-Shanley C."/>
        </authorList>
    </citation>
    <scope>NUCLEOTIDE SEQUENCE [LARGE SCALE GENOMIC DNA]</scope>
    <source>
        <strain evidence="9 10">S00245</strain>
    </source>
</reference>
<dbReference type="PANTHER" id="PTHR30221:SF20">
    <property type="entry name" value="SMALL-CONDUCTANCE MECHANOSENSITIVE CHANNEL"/>
    <property type="match status" value="1"/>
</dbReference>
<feature type="transmembrane region" description="Helical" evidence="7">
    <location>
        <begin position="6"/>
        <end position="24"/>
    </location>
</feature>
<dbReference type="CDD" id="cd00038">
    <property type="entry name" value="CAP_ED"/>
    <property type="match status" value="1"/>
</dbReference>
<feature type="transmembrane region" description="Helical" evidence="7">
    <location>
        <begin position="71"/>
        <end position="92"/>
    </location>
</feature>
<feature type="domain" description="Cyclic nucleotide-binding" evidence="8">
    <location>
        <begin position="326"/>
        <end position="429"/>
    </location>
</feature>
<evidence type="ECO:0000256" key="5">
    <source>
        <dbReference type="ARBA" id="ARBA00022989"/>
    </source>
</evidence>
<dbReference type="InterPro" id="IPR011066">
    <property type="entry name" value="MscS_channel_C_sf"/>
</dbReference>
<proteinExistence type="inferred from homology"/>
<evidence type="ECO:0000256" key="2">
    <source>
        <dbReference type="ARBA" id="ARBA00008017"/>
    </source>
</evidence>
<comment type="similarity">
    <text evidence="2 7">Belongs to the MscS (TC 1.A.23) family.</text>
</comment>
<evidence type="ECO:0000256" key="7">
    <source>
        <dbReference type="RuleBase" id="RU369025"/>
    </source>
</evidence>
<keyword evidence="3" id="KW-1003">Cell membrane</keyword>
<dbReference type="Gene3D" id="2.30.30.60">
    <property type="match status" value="1"/>
</dbReference>
<comment type="function">
    <text evidence="7">Mechanosensitive channel that participates in the regulation of osmotic pressure changes within the cell, opening in response to stretch forces in the membrane lipid bilayer, without the need for other proteins. Contributes to normal resistance to hypoosmotic shock. Forms an ion channel of 1.0 nanosiemens conductance with a slight preference for anions.</text>
</comment>
<keyword evidence="10" id="KW-1185">Reference proteome</keyword>
<feature type="transmembrane region" description="Helical" evidence="7">
    <location>
        <begin position="104"/>
        <end position="123"/>
    </location>
</feature>
<dbReference type="PANTHER" id="PTHR30221">
    <property type="entry name" value="SMALL-CONDUCTANCE MECHANOSENSITIVE CHANNEL"/>
    <property type="match status" value="1"/>
</dbReference>
<keyword evidence="6 7" id="KW-0472">Membrane</keyword>
<dbReference type="Gene3D" id="1.10.287.1260">
    <property type="match status" value="1"/>
</dbReference>
<dbReference type="InterPro" id="IPR010920">
    <property type="entry name" value="LSM_dom_sf"/>
</dbReference>
<dbReference type="InterPro" id="IPR000595">
    <property type="entry name" value="cNMP-bd_dom"/>
</dbReference>
<comment type="caution">
    <text evidence="9">The sequence shown here is derived from an EMBL/GenBank/DDBJ whole genome shotgun (WGS) entry which is preliminary data.</text>
</comment>
<dbReference type="Pfam" id="PF00027">
    <property type="entry name" value="cNMP_binding"/>
    <property type="match status" value="1"/>
</dbReference>
<dbReference type="RefSeq" id="WP_184245912.1">
    <property type="nucleotide sequence ID" value="NZ_JACHLR010000010.1"/>
</dbReference>
<evidence type="ECO:0000256" key="4">
    <source>
        <dbReference type="ARBA" id="ARBA00022692"/>
    </source>
</evidence>
<dbReference type="SUPFAM" id="SSF51206">
    <property type="entry name" value="cAMP-binding domain-like"/>
    <property type="match status" value="1"/>
</dbReference>
<keyword evidence="5 7" id="KW-1133">Transmembrane helix</keyword>
<dbReference type="SMART" id="SM00100">
    <property type="entry name" value="cNMP"/>
    <property type="match status" value="1"/>
</dbReference>
<keyword evidence="4 7" id="KW-0812">Transmembrane</keyword>
<keyword evidence="7" id="KW-0997">Cell inner membrane</keyword>
<dbReference type="SUPFAM" id="SSF82689">
    <property type="entry name" value="Mechanosensitive channel protein MscS (YggB), C-terminal domain"/>
    <property type="match status" value="1"/>
</dbReference>
<name>A0A7W7KB24_9SPHN</name>
<dbReference type="InterPro" id="IPR023408">
    <property type="entry name" value="MscS_beta-dom_sf"/>
</dbReference>
<dbReference type="AlphaFoldDB" id="A0A7W7KB24"/>
<sequence>MSPSSILLFIGVAIGIAAMLAACVRRGGLRWRIGAAGALLTALSIAFLLTGGTPLLPPGGRVTSHGALDQLIAGLWWLLAASGLSFVVQYTLGHDGRSRQSRLMSDLLSAGTYLGALLAVMSFVLKLPLSGLVATSGIVAVVLGLALQSTLADLFSGIAVGVEQPFRLGDSISLGDGIEGSVSQINWRSIRISTDDDDVAIVPNSAVAKARIVNRSFPTSRRGAGFEITTGVSADPERVRDLIAQALLLTPAVLERPAPSINLVRLGMKTSTQKVHFFVDSPKQLGQAKSVALRHVRTLLLQAGLLELPGNAHPTDQANPLSSMQLFESLTAEQLDCLSGTFTAREMAVGDALFQQGDFDTNLYIVADGVLEVSRRGDDGALEIGGRIGPGDYIGEIGLVTGASKEVSAVAKTRTVVQILTKETLEPLLKSSPALAQAFEASVKRGYVLLERGRIVRPAADARGITDFLPRLRAFFHPATVAAAGVERQIPDR</sequence>
<evidence type="ECO:0000256" key="6">
    <source>
        <dbReference type="ARBA" id="ARBA00023136"/>
    </source>
</evidence>
<gene>
    <name evidence="9" type="ORF">HNO88_002634</name>
</gene>
<accession>A0A7W7KB24</accession>
<evidence type="ECO:0000256" key="3">
    <source>
        <dbReference type="ARBA" id="ARBA00022475"/>
    </source>
</evidence>
<keyword evidence="7" id="KW-0406">Ion transport</keyword>
<dbReference type="EMBL" id="JACHLR010000010">
    <property type="protein sequence ID" value="MBB4859305.1"/>
    <property type="molecule type" value="Genomic_DNA"/>
</dbReference>
<protein>
    <recommendedName>
        <fullName evidence="7">Small-conductance mechanosensitive channel</fullName>
    </recommendedName>
</protein>
<dbReference type="PROSITE" id="PS50042">
    <property type="entry name" value="CNMP_BINDING_3"/>
    <property type="match status" value="1"/>
</dbReference>
<dbReference type="GO" id="GO:0005886">
    <property type="term" value="C:plasma membrane"/>
    <property type="evidence" value="ECO:0007669"/>
    <property type="project" value="UniProtKB-SubCell"/>
</dbReference>
<dbReference type="Pfam" id="PF21082">
    <property type="entry name" value="MS_channel_3rd"/>
    <property type="match status" value="1"/>
</dbReference>
<dbReference type="InterPro" id="IPR049278">
    <property type="entry name" value="MS_channel_C"/>
</dbReference>
<feature type="transmembrane region" description="Helical" evidence="7">
    <location>
        <begin position="31"/>
        <end position="51"/>
    </location>
</feature>
<dbReference type="InterPro" id="IPR045275">
    <property type="entry name" value="MscS_archaea/bacteria_type"/>
</dbReference>
<evidence type="ECO:0000313" key="9">
    <source>
        <dbReference type="EMBL" id="MBB4859305.1"/>
    </source>
</evidence>
<dbReference type="Gene3D" id="2.60.120.10">
    <property type="entry name" value="Jelly Rolls"/>
    <property type="match status" value="1"/>
</dbReference>
<keyword evidence="7" id="KW-0407">Ion channel</keyword>
<organism evidence="9 10">
    <name type="scientific">Novosphingobium chloroacetimidivorans</name>
    <dbReference type="NCBI Taxonomy" id="1428314"/>
    <lineage>
        <taxon>Bacteria</taxon>
        <taxon>Pseudomonadati</taxon>
        <taxon>Pseudomonadota</taxon>
        <taxon>Alphaproteobacteria</taxon>
        <taxon>Sphingomonadales</taxon>
        <taxon>Sphingomonadaceae</taxon>
        <taxon>Novosphingobium</taxon>
    </lineage>
</organism>
<dbReference type="Proteomes" id="UP000555448">
    <property type="component" value="Unassembled WGS sequence"/>
</dbReference>
<dbReference type="InterPro" id="IPR018490">
    <property type="entry name" value="cNMP-bd_dom_sf"/>
</dbReference>
<dbReference type="InterPro" id="IPR006685">
    <property type="entry name" value="MscS_channel_2nd"/>
</dbReference>
<evidence type="ECO:0000313" key="10">
    <source>
        <dbReference type="Proteomes" id="UP000555448"/>
    </source>
</evidence>
<dbReference type="InterPro" id="IPR014710">
    <property type="entry name" value="RmlC-like_jellyroll"/>
</dbReference>
<dbReference type="GO" id="GO:0008381">
    <property type="term" value="F:mechanosensitive monoatomic ion channel activity"/>
    <property type="evidence" value="ECO:0007669"/>
    <property type="project" value="InterPro"/>
</dbReference>
<keyword evidence="7" id="KW-0813">Transport</keyword>
<dbReference type="SUPFAM" id="SSF50182">
    <property type="entry name" value="Sm-like ribonucleoproteins"/>
    <property type="match status" value="1"/>
</dbReference>
<comment type="subunit">
    <text evidence="7">Homoheptamer.</text>
</comment>